<reference evidence="2" key="2">
    <citation type="submission" date="2015-01" db="EMBL/GenBank/DDBJ databases">
        <title>Evolutionary Origins and Diversification of the Mycorrhizal Mutualists.</title>
        <authorList>
            <consortium name="DOE Joint Genome Institute"/>
            <consortium name="Mycorrhizal Genomics Consortium"/>
            <person name="Kohler A."/>
            <person name="Kuo A."/>
            <person name="Nagy L.G."/>
            <person name="Floudas D."/>
            <person name="Copeland A."/>
            <person name="Barry K.W."/>
            <person name="Cichocki N."/>
            <person name="Veneault-Fourrey C."/>
            <person name="LaButti K."/>
            <person name="Lindquist E.A."/>
            <person name="Lipzen A."/>
            <person name="Lundell T."/>
            <person name="Morin E."/>
            <person name="Murat C."/>
            <person name="Riley R."/>
            <person name="Ohm R."/>
            <person name="Sun H."/>
            <person name="Tunlid A."/>
            <person name="Henrissat B."/>
            <person name="Grigoriev I.V."/>
            <person name="Hibbett D.S."/>
            <person name="Martin F."/>
        </authorList>
    </citation>
    <scope>NUCLEOTIDE SEQUENCE [LARGE SCALE GENOMIC DNA]</scope>
    <source>
        <strain evidence="2">UH-Slu-Lm8-n1</strain>
    </source>
</reference>
<protein>
    <submittedName>
        <fullName evidence="1">Uncharacterized protein</fullName>
    </submittedName>
</protein>
<dbReference type="Proteomes" id="UP000054485">
    <property type="component" value="Unassembled WGS sequence"/>
</dbReference>
<dbReference type="AlphaFoldDB" id="A0A0D0AB14"/>
<dbReference type="HOGENOM" id="CLU_067637_0_0_1"/>
<dbReference type="OrthoDB" id="2745718at2759"/>
<evidence type="ECO:0000313" key="2">
    <source>
        <dbReference type="Proteomes" id="UP000054485"/>
    </source>
</evidence>
<organism evidence="1 2">
    <name type="scientific">Suillus luteus UH-Slu-Lm8-n1</name>
    <dbReference type="NCBI Taxonomy" id="930992"/>
    <lineage>
        <taxon>Eukaryota</taxon>
        <taxon>Fungi</taxon>
        <taxon>Dikarya</taxon>
        <taxon>Basidiomycota</taxon>
        <taxon>Agaricomycotina</taxon>
        <taxon>Agaricomycetes</taxon>
        <taxon>Agaricomycetidae</taxon>
        <taxon>Boletales</taxon>
        <taxon>Suillineae</taxon>
        <taxon>Suillaceae</taxon>
        <taxon>Suillus</taxon>
    </lineage>
</organism>
<evidence type="ECO:0000313" key="1">
    <source>
        <dbReference type="EMBL" id="KIK31422.1"/>
    </source>
</evidence>
<accession>A0A0D0AB14</accession>
<reference evidence="1 2" key="1">
    <citation type="submission" date="2014-04" db="EMBL/GenBank/DDBJ databases">
        <authorList>
            <consortium name="DOE Joint Genome Institute"/>
            <person name="Kuo A."/>
            <person name="Ruytinx J."/>
            <person name="Rineau F."/>
            <person name="Colpaert J."/>
            <person name="Kohler A."/>
            <person name="Nagy L.G."/>
            <person name="Floudas D."/>
            <person name="Copeland A."/>
            <person name="Barry K.W."/>
            <person name="Cichocki N."/>
            <person name="Veneault-Fourrey C."/>
            <person name="LaButti K."/>
            <person name="Lindquist E.A."/>
            <person name="Lipzen A."/>
            <person name="Lundell T."/>
            <person name="Morin E."/>
            <person name="Murat C."/>
            <person name="Sun H."/>
            <person name="Tunlid A."/>
            <person name="Henrissat B."/>
            <person name="Grigoriev I.V."/>
            <person name="Hibbett D.S."/>
            <person name="Martin F."/>
            <person name="Nordberg H.P."/>
            <person name="Cantor M.N."/>
            <person name="Hua S.X."/>
        </authorList>
    </citation>
    <scope>NUCLEOTIDE SEQUENCE [LARGE SCALE GENOMIC DNA]</scope>
    <source>
        <strain evidence="1 2">UH-Slu-Lm8-n1</strain>
    </source>
</reference>
<proteinExistence type="predicted"/>
<gene>
    <name evidence="1" type="ORF">CY34DRAFT_19942</name>
</gene>
<dbReference type="EMBL" id="KN837015">
    <property type="protein sequence ID" value="KIK31422.1"/>
    <property type="molecule type" value="Genomic_DNA"/>
</dbReference>
<dbReference type="InParanoid" id="A0A0D0AB14"/>
<sequence>MPIASPNVECILSTGDIAHNPEMQTMNTSDPKHRLLCLTTSGFIHYTGHQVYIISTRIFFDLDGMAATTPIPWEHWGPSNARIFQDHRCEVDVSGSRVLLAFTAGTPGLRVMDFSPLAVTNRRGLGWVVNEPSTIDIVDPTGLSRDALTITTSLPYVEVVLNKEFGPFDLESIWIDMDRIYLLTRTADEESEVEDSSDVAASCSKLEVIYV</sequence>
<name>A0A0D0AB14_9AGAM</name>
<keyword evidence="2" id="KW-1185">Reference proteome</keyword>